<feature type="compositionally biased region" description="Basic and acidic residues" evidence="4">
    <location>
        <begin position="192"/>
        <end position="202"/>
    </location>
</feature>
<dbReference type="InterPro" id="IPR027417">
    <property type="entry name" value="P-loop_NTPase"/>
</dbReference>
<dbReference type="InterPro" id="IPR006703">
    <property type="entry name" value="G_AIG1"/>
</dbReference>
<evidence type="ECO:0000313" key="6">
    <source>
        <dbReference type="Proteomes" id="UP000515150"/>
    </source>
</evidence>
<dbReference type="SUPFAM" id="SSF52540">
    <property type="entry name" value="P-loop containing nucleoside triphosphate hydrolases"/>
    <property type="match status" value="1"/>
</dbReference>
<gene>
    <name evidence="7" type="primary">LOC114869158</name>
</gene>
<accession>A0A6P7P9N9</accession>
<proteinExistence type="inferred from homology"/>
<feature type="compositionally biased region" description="Polar residues" evidence="4">
    <location>
        <begin position="203"/>
        <end position="221"/>
    </location>
</feature>
<dbReference type="RefSeq" id="XP_029028921.1">
    <property type="nucleotide sequence ID" value="XM_029173088.3"/>
</dbReference>
<evidence type="ECO:0000313" key="7">
    <source>
        <dbReference type="RefSeq" id="XP_029028921.1"/>
    </source>
</evidence>
<feature type="region of interest" description="Disordered" evidence="4">
    <location>
        <begin position="192"/>
        <end position="227"/>
    </location>
</feature>
<evidence type="ECO:0000259" key="5">
    <source>
        <dbReference type="PROSITE" id="PS51720"/>
    </source>
</evidence>
<dbReference type="PANTHER" id="PTHR10903:SF188">
    <property type="entry name" value="GTPASE IMAP FAMILY MEMBER 2-LIKE-RELATED"/>
    <property type="match status" value="1"/>
</dbReference>
<reference evidence="7" key="1">
    <citation type="submission" date="2025-08" db="UniProtKB">
        <authorList>
            <consortium name="RefSeq"/>
        </authorList>
    </citation>
    <scope>IDENTIFICATION</scope>
</reference>
<organism evidence="6 7">
    <name type="scientific">Betta splendens</name>
    <name type="common">Siamese fighting fish</name>
    <dbReference type="NCBI Taxonomy" id="158456"/>
    <lineage>
        <taxon>Eukaryota</taxon>
        <taxon>Metazoa</taxon>
        <taxon>Chordata</taxon>
        <taxon>Craniata</taxon>
        <taxon>Vertebrata</taxon>
        <taxon>Euteleostomi</taxon>
        <taxon>Actinopterygii</taxon>
        <taxon>Neopterygii</taxon>
        <taxon>Teleostei</taxon>
        <taxon>Neoteleostei</taxon>
        <taxon>Acanthomorphata</taxon>
        <taxon>Anabantaria</taxon>
        <taxon>Anabantiformes</taxon>
        <taxon>Anabantoidei</taxon>
        <taxon>Osphronemidae</taxon>
        <taxon>Betta</taxon>
    </lineage>
</organism>
<feature type="domain" description="AIG1-type G" evidence="5">
    <location>
        <begin position="242"/>
        <end position="445"/>
    </location>
</feature>
<protein>
    <submittedName>
        <fullName evidence="7">Uncharacterized protein LOC114869158 isoform X1</fullName>
    </submittedName>
</protein>
<comment type="similarity">
    <text evidence="1">Belongs to the TRAFAC class TrmE-Era-EngA-EngB-Septin-like GTPase superfamily. AIG1/Toc34/Toc159-like paraseptin GTPase family. IAN subfamily.</text>
</comment>
<name>A0A6P7P9N9_BETSP</name>
<dbReference type="Gene3D" id="3.40.50.300">
    <property type="entry name" value="P-loop containing nucleotide triphosphate hydrolases"/>
    <property type="match status" value="2"/>
</dbReference>
<dbReference type="PROSITE" id="PS51720">
    <property type="entry name" value="G_AIG1"/>
    <property type="match status" value="1"/>
</dbReference>
<dbReference type="KEGG" id="bspl:114869158"/>
<dbReference type="InParanoid" id="A0A6P7P9N9"/>
<dbReference type="InterPro" id="IPR045058">
    <property type="entry name" value="GIMA/IAN/Toc"/>
</dbReference>
<keyword evidence="6" id="KW-1185">Reference proteome</keyword>
<evidence type="ECO:0000256" key="4">
    <source>
        <dbReference type="SAM" id="MobiDB-lite"/>
    </source>
</evidence>
<dbReference type="Proteomes" id="UP000515150">
    <property type="component" value="Chromosome 14"/>
</dbReference>
<evidence type="ECO:0000256" key="2">
    <source>
        <dbReference type="ARBA" id="ARBA00022741"/>
    </source>
</evidence>
<dbReference type="Pfam" id="PF04548">
    <property type="entry name" value="AIG1"/>
    <property type="match status" value="2"/>
</dbReference>
<dbReference type="PANTHER" id="PTHR10903">
    <property type="entry name" value="GTPASE, IMAP FAMILY MEMBER-RELATED"/>
    <property type="match status" value="1"/>
</dbReference>
<dbReference type="GeneID" id="114869158"/>
<dbReference type="OrthoDB" id="8954335at2759"/>
<dbReference type="AlphaFoldDB" id="A0A6P7P9N9"/>
<sequence>MSHKSSASRYKVHHDNRLVITLFGKSAEFRNTIGNKILKNAFSHMSDCCVTGESSTVKIINTPDFFDEDSRFPDQHIIDCMALSYPGPNLVILAVDSKNSQDKEVIDQINKLQYIFGENITANLVVLLPTTDVLKSPHHLKKRFRIHLKSMSDKLNYSVCSGWCSGQWSFQYNFNNYSEDVVLKRKSTLDKRRCSPLHHQENQRTNPQTSSSSQRTLTEANTRTRRSVRWSFRGSRASAEANNQFNIVLLGLTGTGKSASANTILAAANLLRDSSQLFKSELSSVPVTTKCEAKTITFHKKRVTVVDTPDFFNEHLSESKAQTDECRKYCELRQSMVLIVLQLGRFTDQEVGILEKLEDKLSLGIRQKTVVLLTHGDGFRGKIEKFIDDRRPLKHLVEACGNRYHVFNNTSKDPRQVLELIKKFPDIDVFLPELTERRSHFMCLF</sequence>
<evidence type="ECO:0000256" key="1">
    <source>
        <dbReference type="ARBA" id="ARBA00008535"/>
    </source>
</evidence>
<keyword evidence="2" id="KW-0547">Nucleotide-binding</keyword>
<keyword evidence="3" id="KW-0342">GTP-binding</keyword>
<dbReference type="GO" id="GO:0005525">
    <property type="term" value="F:GTP binding"/>
    <property type="evidence" value="ECO:0007669"/>
    <property type="project" value="UniProtKB-KW"/>
</dbReference>
<evidence type="ECO:0000256" key="3">
    <source>
        <dbReference type="ARBA" id="ARBA00023134"/>
    </source>
</evidence>